<proteinExistence type="predicted"/>
<comment type="caution">
    <text evidence="2">The sequence shown here is derived from an EMBL/GenBank/DDBJ whole genome shotgun (WGS) entry which is preliminary data.</text>
</comment>
<evidence type="ECO:0000259" key="1">
    <source>
        <dbReference type="Pfam" id="PF00326"/>
    </source>
</evidence>
<protein>
    <submittedName>
        <fullName evidence="2">Prolyl oligopeptidase family serine peptidase</fullName>
    </submittedName>
</protein>
<dbReference type="InterPro" id="IPR011042">
    <property type="entry name" value="6-blade_b-propeller_TolB-like"/>
</dbReference>
<dbReference type="PANTHER" id="PTHR43056">
    <property type="entry name" value="PEPTIDASE S9 PROLYL OLIGOPEPTIDASE"/>
    <property type="match status" value="1"/>
</dbReference>
<dbReference type="Pfam" id="PF00326">
    <property type="entry name" value="Peptidase_S9"/>
    <property type="match status" value="1"/>
</dbReference>
<dbReference type="Proteomes" id="UP001595555">
    <property type="component" value="Unassembled WGS sequence"/>
</dbReference>
<dbReference type="Gene3D" id="2.120.10.30">
    <property type="entry name" value="TolB, C-terminal domain"/>
    <property type="match status" value="1"/>
</dbReference>
<keyword evidence="3" id="KW-1185">Reference proteome</keyword>
<feature type="domain" description="Peptidase S9 prolyl oligopeptidase catalytic" evidence="1">
    <location>
        <begin position="418"/>
        <end position="623"/>
    </location>
</feature>
<dbReference type="InterPro" id="IPR050585">
    <property type="entry name" value="Xaa-Pro_dipeptidyl-ppase/CocE"/>
</dbReference>
<dbReference type="SUPFAM" id="SSF82171">
    <property type="entry name" value="DPP6 N-terminal domain-like"/>
    <property type="match status" value="1"/>
</dbReference>
<evidence type="ECO:0000313" key="3">
    <source>
        <dbReference type="Proteomes" id="UP001595555"/>
    </source>
</evidence>
<name>A0ABV7FEB6_9GAMM</name>
<dbReference type="SUPFAM" id="SSF53474">
    <property type="entry name" value="alpha/beta-Hydrolases"/>
    <property type="match status" value="1"/>
</dbReference>
<dbReference type="InterPro" id="IPR001375">
    <property type="entry name" value="Peptidase_S9_cat"/>
</dbReference>
<dbReference type="RefSeq" id="WP_378115412.1">
    <property type="nucleotide sequence ID" value="NZ_JBHRTF010000001.1"/>
</dbReference>
<dbReference type="Gene3D" id="3.40.50.1820">
    <property type="entry name" value="alpha/beta hydrolase"/>
    <property type="match status" value="1"/>
</dbReference>
<dbReference type="PANTHER" id="PTHR43056:SF5">
    <property type="entry name" value="PEPTIDASE S9 PROLYL OLIGOPEPTIDASE CATALYTIC DOMAIN-CONTAINING PROTEIN"/>
    <property type="match status" value="1"/>
</dbReference>
<evidence type="ECO:0000313" key="2">
    <source>
        <dbReference type="EMBL" id="MFC3114248.1"/>
    </source>
</evidence>
<sequence>MNPPACGHWPSPISAELLTAQGIRLSDPQAVGDWLYWLETRPQEQGRCVLVCEQAGVRRDLLPAPHSIRTRIQEYGGTPYLATQDFIFYVLDSDQRIYAYDLNQHTSRALTAEGAYRYADFCFDAQRARLLAVREDCTHNAQHPRSEIIALDLISGALSVLAQGADFYSNPRLSPSGNQLSYLRWNHPQMPWDGTECVLAELTPAGAVAQSAVIAGSTTESIFQPQWSPAGELFFVSDRSNWWNIYRWTGSSAEAICAMDAEFATPQWVFGMSSYGFLSADEIFCCYSQEGVWQLGLIHIAQQKLRPINSPLRDISSIFCQHQPESRALFLGASATQGAQLWGYSAGNYAPLQHNKFALDERYLARAEAISFPTRDGEMAHGFYYAPSHAEYRTAPDNLPPLLVMCHGGPTGACETSLNLKIQFWTSRGFAVLDVNYRGSTGYGRQYRDRLKHHWGITDVIDVCSGVDYLIAQQKINPQKIAIRGSSAGGYTVLAALTFGDSFNAGASLYGIGDLEALARDTHKFEAHYLDSLVGEYPAQQQTYRDRSPIHHIDQLNCPVLFLQGLQDKVVPPAQAEAMVSALQQKGIMTEYLTFAEEGHGFRQAQNIQRALNAELAFYLTVFSRN</sequence>
<accession>A0ABV7FEB6</accession>
<reference evidence="3" key="1">
    <citation type="journal article" date="2019" name="Int. J. Syst. Evol. Microbiol.">
        <title>The Global Catalogue of Microorganisms (GCM) 10K type strain sequencing project: providing services to taxonomists for standard genome sequencing and annotation.</title>
        <authorList>
            <consortium name="The Broad Institute Genomics Platform"/>
            <consortium name="The Broad Institute Genome Sequencing Center for Infectious Disease"/>
            <person name="Wu L."/>
            <person name="Ma J."/>
        </authorList>
    </citation>
    <scope>NUCLEOTIDE SEQUENCE [LARGE SCALE GENOMIC DNA]</scope>
    <source>
        <strain evidence="3">KCTC 52237</strain>
    </source>
</reference>
<dbReference type="InterPro" id="IPR029058">
    <property type="entry name" value="AB_hydrolase_fold"/>
</dbReference>
<gene>
    <name evidence="2" type="ORF">ACFODX_01685</name>
</gene>
<organism evidence="2 3">
    <name type="scientific">Cellvibrio fontiphilus</name>
    <dbReference type="NCBI Taxonomy" id="1815559"/>
    <lineage>
        <taxon>Bacteria</taxon>
        <taxon>Pseudomonadati</taxon>
        <taxon>Pseudomonadota</taxon>
        <taxon>Gammaproteobacteria</taxon>
        <taxon>Cellvibrionales</taxon>
        <taxon>Cellvibrionaceae</taxon>
        <taxon>Cellvibrio</taxon>
    </lineage>
</organism>
<dbReference type="EMBL" id="JBHRTF010000001">
    <property type="protein sequence ID" value="MFC3114248.1"/>
    <property type="molecule type" value="Genomic_DNA"/>
</dbReference>